<dbReference type="HOGENOM" id="CLU_056776_5_1_9"/>
<dbReference type="InterPro" id="IPR052908">
    <property type="entry name" value="AP-4-A_phosphorylase"/>
</dbReference>
<dbReference type="PROSITE" id="PS00892">
    <property type="entry name" value="HIT_1"/>
    <property type="match status" value="1"/>
</dbReference>
<dbReference type="InterPro" id="IPR036265">
    <property type="entry name" value="HIT-like_sf"/>
</dbReference>
<reference evidence="3 4" key="2">
    <citation type="journal article" date="2008" name="Science">
        <title>Environmental genomics reveals a single-species ecosystem deep within Earth.</title>
        <authorList>
            <person name="Chivian D."/>
            <person name="Brodie E.L."/>
            <person name="Alm E.J."/>
            <person name="Culley D.E."/>
            <person name="Dehal P.S."/>
            <person name="Desantis T.Z."/>
            <person name="Gihring T.M."/>
            <person name="Lapidus A."/>
            <person name="Lin L.H."/>
            <person name="Lowry S.R."/>
            <person name="Moser D.P."/>
            <person name="Richardson P.M."/>
            <person name="Southam G."/>
            <person name="Wanger G."/>
            <person name="Pratt L.M."/>
            <person name="Andersen G.L."/>
            <person name="Hazen T.C."/>
            <person name="Brockman F.J."/>
            <person name="Arkin A.P."/>
            <person name="Onstott T.C."/>
        </authorList>
    </citation>
    <scope>NUCLEOTIDE SEQUENCE [LARGE SCALE GENOMIC DNA]</scope>
    <source>
        <strain evidence="3 4">MP104C</strain>
    </source>
</reference>
<evidence type="ECO:0000313" key="4">
    <source>
        <dbReference type="Proteomes" id="UP000008544"/>
    </source>
</evidence>
<evidence type="ECO:0000256" key="1">
    <source>
        <dbReference type="PROSITE-ProRule" id="PRU00464"/>
    </source>
</evidence>
<dbReference type="OrthoDB" id="9784774at2"/>
<dbReference type="PROSITE" id="PS51084">
    <property type="entry name" value="HIT_2"/>
    <property type="match status" value="1"/>
</dbReference>
<keyword evidence="4" id="KW-1185">Reference proteome</keyword>
<protein>
    <submittedName>
        <fullName evidence="3">Histidine triad (HIT) protein</fullName>
    </submittedName>
</protein>
<dbReference type="SUPFAM" id="SSF54197">
    <property type="entry name" value="HIT-like"/>
    <property type="match status" value="1"/>
</dbReference>
<dbReference type="EMBL" id="CP000860">
    <property type="protein sequence ID" value="ACA60160.1"/>
    <property type="molecule type" value="Genomic_DNA"/>
</dbReference>
<proteinExistence type="predicted"/>
<gene>
    <name evidence="3" type="ordered locus">Daud_1659</name>
</gene>
<dbReference type="Gene3D" id="3.30.428.10">
    <property type="entry name" value="HIT-like"/>
    <property type="match status" value="1"/>
</dbReference>
<dbReference type="InterPro" id="IPR011146">
    <property type="entry name" value="HIT-like"/>
</dbReference>
<feature type="domain" description="HIT" evidence="2">
    <location>
        <begin position="1"/>
        <end position="106"/>
    </location>
</feature>
<dbReference type="PANTHER" id="PTHR42997">
    <property type="entry name" value="HIT FAMILY HYDROLASE"/>
    <property type="match status" value="1"/>
</dbReference>
<dbReference type="KEGG" id="dau:Daud_1659"/>
<dbReference type="RefSeq" id="WP_012302741.1">
    <property type="nucleotide sequence ID" value="NC_010424.1"/>
</dbReference>
<accession>B1I599</accession>
<dbReference type="AlphaFoldDB" id="B1I599"/>
<name>B1I599_DESAP</name>
<dbReference type="GO" id="GO:0003824">
    <property type="term" value="F:catalytic activity"/>
    <property type="evidence" value="ECO:0007669"/>
    <property type="project" value="InterPro"/>
</dbReference>
<evidence type="ECO:0000259" key="2">
    <source>
        <dbReference type="PROSITE" id="PS51084"/>
    </source>
</evidence>
<dbReference type="Proteomes" id="UP000008544">
    <property type="component" value="Chromosome"/>
</dbReference>
<feature type="short sequence motif" description="Histidine triad motif" evidence="1">
    <location>
        <begin position="91"/>
        <end position="95"/>
    </location>
</feature>
<dbReference type="STRING" id="477974.Daud_1659"/>
<organism evidence="3 4">
    <name type="scientific">Desulforudis audaxviator (strain MP104C)</name>
    <dbReference type="NCBI Taxonomy" id="477974"/>
    <lineage>
        <taxon>Bacteria</taxon>
        <taxon>Bacillati</taxon>
        <taxon>Bacillota</taxon>
        <taxon>Clostridia</taxon>
        <taxon>Thermoanaerobacterales</taxon>
        <taxon>Candidatus Desulforudaceae</taxon>
        <taxon>Candidatus Desulforudis</taxon>
    </lineage>
</organism>
<reference evidence="4" key="1">
    <citation type="submission" date="2007-10" db="EMBL/GenBank/DDBJ databases">
        <title>Complete sequence of chromosome of Desulforudis audaxviator MP104C.</title>
        <authorList>
            <person name="Copeland A."/>
            <person name="Lucas S."/>
            <person name="Lapidus A."/>
            <person name="Barry K."/>
            <person name="Glavina del Rio T."/>
            <person name="Dalin E."/>
            <person name="Tice H."/>
            <person name="Bruce D."/>
            <person name="Pitluck S."/>
            <person name="Lowry S.R."/>
            <person name="Larimer F."/>
            <person name="Land M.L."/>
            <person name="Hauser L."/>
            <person name="Kyrpides N."/>
            <person name="Ivanova N.N."/>
            <person name="Richardson P."/>
        </authorList>
    </citation>
    <scope>NUCLEOTIDE SEQUENCE [LARGE SCALE GENOMIC DNA]</scope>
    <source>
        <strain evidence="4">MP104C</strain>
    </source>
</reference>
<sequence>MCFFCNLPPEIIILENELAWAIYDKYPVNPGHMLVITKRHFPTLFEATEEEILSAYRLIQEAKVLLDEKYRPDGYNVGVNIGECAGQTIWHLHFHVIPRFIGDVDKPLGGVRRVKPNLAMSPRES</sequence>
<dbReference type="PANTHER" id="PTHR42997:SF1">
    <property type="entry name" value="AP-4-A PHOSPHORYLASE"/>
    <property type="match status" value="1"/>
</dbReference>
<evidence type="ECO:0000313" key="3">
    <source>
        <dbReference type="EMBL" id="ACA60160.1"/>
    </source>
</evidence>
<dbReference type="Pfam" id="PF01230">
    <property type="entry name" value="HIT"/>
    <property type="match status" value="1"/>
</dbReference>
<dbReference type="InterPro" id="IPR019808">
    <property type="entry name" value="Histidine_triad_CS"/>
</dbReference>
<dbReference type="eggNOG" id="COG0537">
    <property type="taxonomic scope" value="Bacteria"/>
</dbReference>